<feature type="domain" description="SGNH hydrolase-type esterase" evidence="1">
    <location>
        <begin position="12"/>
        <end position="200"/>
    </location>
</feature>
<dbReference type="PANTHER" id="PTHR30383">
    <property type="entry name" value="THIOESTERASE 1/PROTEASE 1/LYSOPHOSPHOLIPASE L1"/>
    <property type="match status" value="1"/>
</dbReference>
<proteinExistence type="predicted"/>
<dbReference type="PANTHER" id="PTHR30383:SF5">
    <property type="entry name" value="SGNH HYDROLASE-TYPE ESTERASE DOMAIN-CONTAINING PROTEIN"/>
    <property type="match status" value="1"/>
</dbReference>
<evidence type="ECO:0000259" key="1">
    <source>
        <dbReference type="Pfam" id="PF13472"/>
    </source>
</evidence>
<dbReference type="InterPro" id="IPR036514">
    <property type="entry name" value="SGNH_hydro_sf"/>
</dbReference>
<dbReference type="GO" id="GO:0016787">
    <property type="term" value="F:hydrolase activity"/>
    <property type="evidence" value="ECO:0007669"/>
    <property type="project" value="UniProtKB-KW"/>
</dbReference>
<dbReference type="SUPFAM" id="SSF52266">
    <property type="entry name" value="SGNH hydrolase"/>
    <property type="match status" value="1"/>
</dbReference>
<comment type="caution">
    <text evidence="2">The sequence shown here is derived from an EMBL/GenBank/DDBJ whole genome shotgun (WGS) entry which is preliminary data.</text>
</comment>
<dbReference type="Gene3D" id="3.40.50.1110">
    <property type="entry name" value="SGNH hydrolase"/>
    <property type="match status" value="1"/>
</dbReference>
<evidence type="ECO:0000313" key="3">
    <source>
        <dbReference type="Proteomes" id="UP001207626"/>
    </source>
</evidence>
<dbReference type="EMBL" id="JAMDLW010000020">
    <property type="protein sequence ID" value="MCY9521037.1"/>
    <property type="molecule type" value="Genomic_DNA"/>
</dbReference>
<dbReference type="InterPro" id="IPR051532">
    <property type="entry name" value="Ester_Hydrolysis_Enzymes"/>
</dbReference>
<dbReference type="Proteomes" id="UP001207626">
    <property type="component" value="Unassembled WGS sequence"/>
</dbReference>
<sequence length="217" mass="24502">MTLQQRDKVVIIGDSITDCERARPVGEGLFGALGKGYVSLFDALLQTEHPELGIRVVNMGVSGNTVVDVEARWHTDVLQQQPDGVILCIGINDVWRQFDMPHVVESHVYADDYEAVLERLVARTKSQVRWMALMTPFYIEPNPQDEMRRMMDEYGCIVKRTAEKHGTLFVDTQAVFDRLLLHMYPASLAWDRVHPNAIGHMAIAKALIHALPVSSYS</sequence>
<dbReference type="Pfam" id="PF13472">
    <property type="entry name" value="Lipase_GDSL_2"/>
    <property type="match status" value="1"/>
</dbReference>
<reference evidence="2 3" key="1">
    <citation type="submission" date="2022-05" db="EMBL/GenBank/DDBJ databases">
        <title>Genome Sequencing of Bee-Associated Microbes.</title>
        <authorList>
            <person name="Dunlap C."/>
        </authorList>
    </citation>
    <scope>NUCLEOTIDE SEQUENCE [LARGE SCALE GENOMIC DNA]</scope>
    <source>
        <strain evidence="2 3">NRRL NRS-1438</strain>
    </source>
</reference>
<evidence type="ECO:0000313" key="2">
    <source>
        <dbReference type="EMBL" id="MCY9521037.1"/>
    </source>
</evidence>
<accession>A0ABT4DUL3</accession>
<organism evidence="2 3">
    <name type="scientific">Paenibacillus apiarius</name>
    <dbReference type="NCBI Taxonomy" id="46240"/>
    <lineage>
        <taxon>Bacteria</taxon>
        <taxon>Bacillati</taxon>
        <taxon>Bacillota</taxon>
        <taxon>Bacilli</taxon>
        <taxon>Bacillales</taxon>
        <taxon>Paenibacillaceae</taxon>
        <taxon>Paenibacillus</taxon>
    </lineage>
</organism>
<dbReference type="RefSeq" id="WP_087435727.1">
    <property type="nucleotide sequence ID" value="NZ_JAMDLV010000019.1"/>
</dbReference>
<name>A0ABT4DUL3_9BACL</name>
<keyword evidence="3" id="KW-1185">Reference proteome</keyword>
<keyword evidence="2" id="KW-0378">Hydrolase</keyword>
<gene>
    <name evidence="2" type="ORF">M5X09_15370</name>
</gene>
<dbReference type="InterPro" id="IPR013830">
    <property type="entry name" value="SGNH_hydro"/>
</dbReference>
<dbReference type="CDD" id="cd01834">
    <property type="entry name" value="SGNH_hydrolase_like_2"/>
    <property type="match status" value="1"/>
</dbReference>
<protein>
    <submittedName>
        <fullName evidence="2">SGNH/GDSL hydrolase family protein</fullName>
    </submittedName>
</protein>